<evidence type="ECO:0000256" key="8">
    <source>
        <dbReference type="ARBA" id="ARBA00022960"/>
    </source>
</evidence>
<dbReference type="SUPFAM" id="SSF56601">
    <property type="entry name" value="beta-lactamase/transpeptidase-like"/>
    <property type="match status" value="1"/>
</dbReference>
<feature type="domain" description="Glycosyl transferase family 51" evidence="15">
    <location>
        <begin position="79"/>
        <end position="266"/>
    </location>
</feature>
<dbReference type="InterPro" id="IPR001460">
    <property type="entry name" value="PCN-bd_Tpept"/>
</dbReference>
<dbReference type="Gene3D" id="1.10.3810.10">
    <property type="entry name" value="Biosynthetic peptidoglycan transglycosylase-like"/>
    <property type="match status" value="1"/>
</dbReference>
<dbReference type="Gene3D" id="3.40.710.10">
    <property type="entry name" value="DD-peptidase/beta-lactamase superfamily"/>
    <property type="match status" value="1"/>
</dbReference>
<dbReference type="InterPro" id="IPR012338">
    <property type="entry name" value="Beta-lactam/transpept-like"/>
</dbReference>
<keyword evidence="5" id="KW-0328">Glycosyltransferase</keyword>
<comment type="similarity">
    <text evidence="1">In the C-terminal section; belongs to the transpeptidase family.</text>
</comment>
<dbReference type="Proteomes" id="UP000268658">
    <property type="component" value="Chromosome"/>
</dbReference>
<evidence type="ECO:0000259" key="15">
    <source>
        <dbReference type="Pfam" id="PF00912"/>
    </source>
</evidence>
<accession>A0A448PMJ6</accession>
<dbReference type="OrthoDB" id="9766909at2"/>
<dbReference type="PANTHER" id="PTHR32282">
    <property type="entry name" value="BINDING PROTEIN TRANSPEPTIDASE, PUTATIVE-RELATED"/>
    <property type="match status" value="1"/>
</dbReference>
<dbReference type="GO" id="GO:0009002">
    <property type="term" value="F:serine-type D-Ala-D-Ala carboxypeptidase activity"/>
    <property type="evidence" value="ECO:0007669"/>
    <property type="project" value="UniProtKB-EC"/>
</dbReference>
<dbReference type="GO" id="GO:0009252">
    <property type="term" value="P:peptidoglycan biosynthetic process"/>
    <property type="evidence" value="ECO:0007669"/>
    <property type="project" value="UniProtKB-KW"/>
</dbReference>
<dbReference type="InterPro" id="IPR036950">
    <property type="entry name" value="PBP_transglycosylase"/>
</dbReference>
<keyword evidence="3" id="KW-0121">Carboxypeptidase</keyword>
<dbReference type="GO" id="GO:0006508">
    <property type="term" value="P:proteolysis"/>
    <property type="evidence" value="ECO:0007669"/>
    <property type="project" value="UniProtKB-KW"/>
</dbReference>
<dbReference type="RefSeq" id="WP_126414436.1">
    <property type="nucleotide sequence ID" value="NZ_JASPER010000071.1"/>
</dbReference>
<evidence type="ECO:0000256" key="2">
    <source>
        <dbReference type="ARBA" id="ARBA00007739"/>
    </source>
</evidence>
<evidence type="ECO:0000256" key="10">
    <source>
        <dbReference type="ARBA" id="ARBA00023268"/>
    </source>
</evidence>
<keyword evidence="6" id="KW-0808">Transferase</keyword>
<evidence type="ECO:0000259" key="14">
    <source>
        <dbReference type="Pfam" id="PF00905"/>
    </source>
</evidence>
<keyword evidence="9" id="KW-0573">Peptidoglycan synthesis</keyword>
<proteinExistence type="inferred from homology"/>
<dbReference type="GO" id="GO:0030288">
    <property type="term" value="C:outer membrane-bounded periplasmic space"/>
    <property type="evidence" value="ECO:0007669"/>
    <property type="project" value="TreeGrafter"/>
</dbReference>
<dbReference type="KEGG" id="avc:NCTC10951_01975"/>
<name>A0A448PMJ6_ACTVI</name>
<dbReference type="FunFam" id="1.10.3810.10:FF:000001">
    <property type="entry name" value="Penicillin-binding protein 1A"/>
    <property type="match status" value="1"/>
</dbReference>
<dbReference type="AlphaFoldDB" id="A0A448PMJ6"/>
<dbReference type="InterPro" id="IPR001264">
    <property type="entry name" value="Glyco_trans_51"/>
</dbReference>
<reference evidence="16 17" key="1">
    <citation type="submission" date="2018-12" db="EMBL/GenBank/DDBJ databases">
        <authorList>
            <consortium name="Pathogen Informatics"/>
        </authorList>
    </citation>
    <scope>NUCLEOTIDE SEQUENCE [LARGE SCALE GENOMIC DNA]</scope>
    <source>
        <strain evidence="16 17">NCTC10951</strain>
    </source>
</reference>
<comment type="catalytic activity">
    <reaction evidence="13">
        <text>[GlcNAc-(1-&gt;4)-Mur2Ac(oyl-L-Ala-gamma-D-Glu-L-Lys-D-Ala-D-Ala)](n)-di-trans,octa-cis-undecaprenyl diphosphate + beta-D-GlcNAc-(1-&gt;4)-Mur2Ac(oyl-L-Ala-gamma-D-Glu-L-Lys-D-Ala-D-Ala)-di-trans,octa-cis-undecaprenyl diphosphate = [GlcNAc-(1-&gt;4)-Mur2Ac(oyl-L-Ala-gamma-D-Glu-L-Lys-D-Ala-D-Ala)](n+1)-di-trans,octa-cis-undecaprenyl diphosphate + di-trans,octa-cis-undecaprenyl diphosphate + H(+)</text>
        <dbReference type="Rhea" id="RHEA:23708"/>
        <dbReference type="Rhea" id="RHEA-COMP:9602"/>
        <dbReference type="Rhea" id="RHEA-COMP:9603"/>
        <dbReference type="ChEBI" id="CHEBI:15378"/>
        <dbReference type="ChEBI" id="CHEBI:58405"/>
        <dbReference type="ChEBI" id="CHEBI:60033"/>
        <dbReference type="ChEBI" id="CHEBI:78435"/>
        <dbReference type="EC" id="2.4.99.28"/>
    </reaction>
</comment>
<evidence type="ECO:0000256" key="4">
    <source>
        <dbReference type="ARBA" id="ARBA00022670"/>
    </source>
</evidence>
<dbReference type="PANTHER" id="PTHR32282:SF33">
    <property type="entry name" value="PEPTIDOGLYCAN GLYCOSYLTRANSFERASE"/>
    <property type="match status" value="1"/>
</dbReference>
<comment type="catalytic activity">
    <reaction evidence="12">
        <text>Preferential cleavage: (Ac)2-L-Lys-D-Ala-|-D-Ala. Also transpeptidation of peptidyl-alanyl moieties that are N-acyl substituents of D-alanine.</text>
        <dbReference type="EC" id="3.4.16.4"/>
    </reaction>
</comment>
<evidence type="ECO:0000256" key="6">
    <source>
        <dbReference type="ARBA" id="ARBA00022679"/>
    </source>
</evidence>
<evidence type="ECO:0000256" key="7">
    <source>
        <dbReference type="ARBA" id="ARBA00022801"/>
    </source>
</evidence>
<organism evidence="16 17">
    <name type="scientific">Actinomyces viscosus</name>
    <dbReference type="NCBI Taxonomy" id="1656"/>
    <lineage>
        <taxon>Bacteria</taxon>
        <taxon>Bacillati</taxon>
        <taxon>Actinomycetota</taxon>
        <taxon>Actinomycetes</taxon>
        <taxon>Actinomycetales</taxon>
        <taxon>Actinomycetaceae</taxon>
        <taxon>Actinomyces</taxon>
    </lineage>
</organism>
<keyword evidence="11" id="KW-0961">Cell wall biogenesis/degradation</keyword>
<evidence type="ECO:0000256" key="9">
    <source>
        <dbReference type="ARBA" id="ARBA00022984"/>
    </source>
</evidence>
<dbReference type="GO" id="GO:0008658">
    <property type="term" value="F:penicillin binding"/>
    <property type="evidence" value="ECO:0007669"/>
    <property type="project" value="InterPro"/>
</dbReference>
<evidence type="ECO:0000256" key="13">
    <source>
        <dbReference type="ARBA" id="ARBA00049902"/>
    </source>
</evidence>
<evidence type="ECO:0000256" key="12">
    <source>
        <dbReference type="ARBA" id="ARBA00034000"/>
    </source>
</evidence>
<evidence type="ECO:0000256" key="5">
    <source>
        <dbReference type="ARBA" id="ARBA00022676"/>
    </source>
</evidence>
<sequence>MANSSARGRSLTPPQVVSMLVVFLALSGVGGVLSAGFATPFVGVTAALTKASAELFEELPSDFNVQQPSQISTLLASDGSEIAQFYAENRIVVPLSEISVNMQNAIVAVEDQRFYQHQGVDPTGMVRALVSNNSGGSRQGASTLTQQYVRNTLIETGLKNDDHKIIKDATESTVARKLREMKFALSLEQKYSKQQILEGYLNIAAFSPSTYGVEASSLHYFNKHAKDLTVAEAALLAGTTNAPSAYDPESQPELAKSRRDWVLSKMLEEKFITQEQYDEAVNSEIQLNVQEAPAGCGAAGSYAYFCTYVVNEILGSENFGPDVASRRQLLTRGGLKITTTLDLQRQNAADSIIQAKTPIGDSDGANSTIVSVEPGTGKIRALAQNTTYEDSQLVFAADAKHGGVELPDGNVGFQPGSTFKALILAEWLKTGHTAAQTVNASAPRTYPPNTFNIPCAPELAASSWTVNNVAGTNAGVMTVRDATKQSINVGFTEMLKQLDVCDVTQFAASIGVTKADGSQLDPDPSLALGAKPVPPLSMANAYATFASGGKYCKPIAIDSILDASGTSMAIPSADCTQAMDQNVADQTAITLQATSESGGTAKDAGIGRAIAGKTGTTDEAENAWFVGFTPQLSTAVWIGDAKESNKSLAGRTIGGQYFARMYGSDLAVPMWRDYMSQALANDPVLPIPSH</sequence>
<keyword evidence="10" id="KW-0511">Multifunctional enzyme</keyword>
<dbReference type="GO" id="GO:0071555">
    <property type="term" value="P:cell wall organization"/>
    <property type="evidence" value="ECO:0007669"/>
    <property type="project" value="UniProtKB-KW"/>
</dbReference>
<evidence type="ECO:0000313" key="16">
    <source>
        <dbReference type="EMBL" id="VEI17015.1"/>
    </source>
</evidence>
<dbReference type="GO" id="GO:0008955">
    <property type="term" value="F:peptidoglycan glycosyltransferase activity"/>
    <property type="evidence" value="ECO:0007669"/>
    <property type="project" value="UniProtKB-EC"/>
</dbReference>
<evidence type="ECO:0000256" key="3">
    <source>
        <dbReference type="ARBA" id="ARBA00022645"/>
    </source>
</evidence>
<dbReference type="InterPro" id="IPR050396">
    <property type="entry name" value="Glycosyltr_51/Transpeptidase"/>
</dbReference>
<evidence type="ECO:0000313" key="17">
    <source>
        <dbReference type="Proteomes" id="UP000268658"/>
    </source>
</evidence>
<dbReference type="Pfam" id="PF00905">
    <property type="entry name" value="Transpeptidase"/>
    <property type="match status" value="1"/>
</dbReference>
<keyword evidence="4" id="KW-0645">Protease</keyword>
<feature type="domain" description="Penicillin-binding protein transpeptidase" evidence="14">
    <location>
        <begin position="368"/>
        <end position="638"/>
    </location>
</feature>
<dbReference type="SUPFAM" id="SSF53955">
    <property type="entry name" value="Lysozyme-like"/>
    <property type="match status" value="1"/>
</dbReference>
<protein>
    <submittedName>
        <fullName evidence="16">Penicillin-binding protein 4</fullName>
    </submittedName>
</protein>
<evidence type="ECO:0000256" key="1">
    <source>
        <dbReference type="ARBA" id="ARBA00007090"/>
    </source>
</evidence>
<comment type="similarity">
    <text evidence="2">In the N-terminal section; belongs to the glycosyltransferase 51 family.</text>
</comment>
<gene>
    <name evidence="16" type="primary">pbpD</name>
    <name evidence="16" type="ORF">NCTC10951_01975</name>
</gene>
<keyword evidence="8" id="KW-0133">Cell shape</keyword>
<dbReference type="Pfam" id="PF00912">
    <property type="entry name" value="Transgly"/>
    <property type="match status" value="1"/>
</dbReference>
<evidence type="ECO:0000256" key="11">
    <source>
        <dbReference type="ARBA" id="ARBA00023316"/>
    </source>
</evidence>
<dbReference type="EMBL" id="LR134477">
    <property type="protein sequence ID" value="VEI17015.1"/>
    <property type="molecule type" value="Genomic_DNA"/>
</dbReference>
<keyword evidence="7" id="KW-0378">Hydrolase</keyword>
<dbReference type="InterPro" id="IPR023346">
    <property type="entry name" value="Lysozyme-like_dom_sf"/>
</dbReference>
<dbReference type="GO" id="GO:0008360">
    <property type="term" value="P:regulation of cell shape"/>
    <property type="evidence" value="ECO:0007669"/>
    <property type="project" value="UniProtKB-KW"/>
</dbReference>